<dbReference type="EMBL" id="PGGS01000029">
    <property type="protein sequence ID" value="PNH11452.1"/>
    <property type="molecule type" value="Genomic_DNA"/>
</dbReference>
<name>A0A2J8AG30_9CHLO</name>
<dbReference type="Gene3D" id="3.60.110.10">
    <property type="entry name" value="Carbon-nitrogen hydrolase"/>
    <property type="match status" value="1"/>
</dbReference>
<organism evidence="4 5">
    <name type="scientific">Tetrabaena socialis</name>
    <dbReference type="NCBI Taxonomy" id="47790"/>
    <lineage>
        <taxon>Eukaryota</taxon>
        <taxon>Viridiplantae</taxon>
        <taxon>Chlorophyta</taxon>
        <taxon>core chlorophytes</taxon>
        <taxon>Chlorophyceae</taxon>
        <taxon>CS clade</taxon>
        <taxon>Chlamydomonadales</taxon>
        <taxon>Tetrabaenaceae</taxon>
        <taxon>Tetrabaena</taxon>
    </lineage>
</organism>
<dbReference type="Pfam" id="PF00795">
    <property type="entry name" value="CN_hydrolase"/>
    <property type="match status" value="1"/>
</dbReference>
<dbReference type="SUPFAM" id="SSF56317">
    <property type="entry name" value="Carbon-nitrogen hydrolase"/>
    <property type="match status" value="1"/>
</dbReference>
<dbReference type="InterPro" id="IPR045254">
    <property type="entry name" value="Nit1/2_C-N_Hydrolase"/>
</dbReference>
<feature type="region of interest" description="Disordered" evidence="2">
    <location>
        <begin position="1"/>
        <end position="48"/>
    </location>
</feature>
<gene>
    <name evidence="4" type="ORF">TSOC_001726</name>
</gene>
<evidence type="ECO:0000256" key="1">
    <source>
        <dbReference type="ARBA" id="ARBA00022801"/>
    </source>
</evidence>
<dbReference type="Proteomes" id="UP000236333">
    <property type="component" value="Unassembled WGS sequence"/>
</dbReference>
<dbReference type="PANTHER" id="PTHR23088">
    <property type="entry name" value="NITRILASE-RELATED"/>
    <property type="match status" value="1"/>
</dbReference>
<feature type="domain" description="CN hydrolase" evidence="3">
    <location>
        <begin position="50"/>
        <end position="300"/>
    </location>
</feature>
<dbReference type="PANTHER" id="PTHR23088:SF27">
    <property type="entry name" value="DEAMINATED GLUTATHIONE AMIDASE"/>
    <property type="match status" value="1"/>
</dbReference>
<dbReference type="CDD" id="cd07572">
    <property type="entry name" value="nit"/>
    <property type="match status" value="1"/>
</dbReference>
<feature type="compositionally biased region" description="Low complexity" evidence="2">
    <location>
        <begin position="14"/>
        <end position="23"/>
    </location>
</feature>
<dbReference type="GO" id="GO:0016811">
    <property type="term" value="F:hydrolase activity, acting on carbon-nitrogen (but not peptide) bonds, in linear amides"/>
    <property type="evidence" value="ECO:0007669"/>
    <property type="project" value="InterPro"/>
</dbReference>
<sequence length="328" mass="34912">MQTPRSSEPRLGCAPQEEAAAATQPPPLTRPPDQEAPAPAAGGGGAPANVRIAVGQMTSTGDTSANFDTCARLAQDAVQAGCRMIFLPECFSFIGESPSETLAAAQPLDGPLMTRYRDLARSLGLWLSLGGFQEVGPDPTHIFNTHVVVDDTGALVARYRKIHLFDVDVPNGPVLLESRTTAPGTEAVVVDTPAGPLGMTTCYDLRFPELYAQLTWERGAQILAIPSAFTVITGQAHWEVLLRARAIECQAYVVAAAQAGRHNGKRESYGHALIVDPWGTVVAALPDPHATGIAVAEVDAALLARVRERMPCRLHRLRGREAYAPGPD</sequence>
<dbReference type="AlphaFoldDB" id="A0A2J8AG30"/>
<evidence type="ECO:0000313" key="4">
    <source>
        <dbReference type="EMBL" id="PNH11452.1"/>
    </source>
</evidence>
<evidence type="ECO:0000256" key="2">
    <source>
        <dbReference type="SAM" id="MobiDB-lite"/>
    </source>
</evidence>
<reference evidence="4 5" key="1">
    <citation type="journal article" date="2017" name="Mol. Biol. Evol.">
        <title>The 4-celled Tetrabaena socialis nuclear genome reveals the essential components for genetic control of cell number at the origin of multicellularity in the volvocine lineage.</title>
        <authorList>
            <person name="Featherston J."/>
            <person name="Arakaki Y."/>
            <person name="Hanschen E.R."/>
            <person name="Ferris P.J."/>
            <person name="Michod R.E."/>
            <person name="Olson B.J.S.C."/>
            <person name="Nozaki H."/>
            <person name="Durand P.M."/>
        </authorList>
    </citation>
    <scope>NUCLEOTIDE SEQUENCE [LARGE SCALE GENOMIC DNA]</scope>
    <source>
        <strain evidence="4 5">NIES-571</strain>
    </source>
</reference>
<dbReference type="InterPro" id="IPR003010">
    <property type="entry name" value="C-N_Hydrolase"/>
</dbReference>
<keyword evidence="5" id="KW-1185">Reference proteome</keyword>
<protein>
    <submittedName>
        <fullName evidence="4">Nitrilase 1</fullName>
    </submittedName>
</protein>
<accession>A0A2J8AG30</accession>
<proteinExistence type="predicted"/>
<comment type="caution">
    <text evidence="4">The sequence shown here is derived from an EMBL/GenBank/DDBJ whole genome shotgun (WGS) entry which is preliminary data.</text>
</comment>
<evidence type="ECO:0000313" key="5">
    <source>
        <dbReference type="Proteomes" id="UP000236333"/>
    </source>
</evidence>
<keyword evidence="1" id="KW-0378">Hydrolase</keyword>
<feature type="non-terminal residue" evidence="4">
    <location>
        <position position="328"/>
    </location>
</feature>
<dbReference type="PROSITE" id="PS50263">
    <property type="entry name" value="CN_HYDROLASE"/>
    <property type="match status" value="1"/>
</dbReference>
<dbReference type="OrthoDB" id="10250282at2759"/>
<evidence type="ECO:0000259" key="3">
    <source>
        <dbReference type="PROSITE" id="PS50263"/>
    </source>
</evidence>
<dbReference type="InterPro" id="IPR036526">
    <property type="entry name" value="C-N_Hydrolase_sf"/>
</dbReference>